<dbReference type="STRING" id="1036808.A0A0C3A5B0"/>
<sequence length="343" mass="38889">MGQGKVGALSADSPLSLLLDGETSPTTFHVLRSLTPFTKSQIYLVQPGTHTAFPDQLILKVYDPRFSNGRSERVDYQWSLPVESQAAQMRAQDDSWEDIPLHNLWTQVMLCEERPEPWLWEHYLFRWQWRSFKAEVEAYKRLVQLQGRGIPKFYGFGKLLPTPSGLRAIDPPAVLVEYIPGVTLSNINPKKVLPRLYRPLIPTVATFEKCGVLHRDICNPTNIMFTPREAPKRAVIIDFGSSVTRDDRKLDQEWAEDVDEADDMASLRLILQRKLRVKLDVSEFMVNVATLSTTDSQESDRDRTEVVDTTDDGMEALRLSLERKLAVDLDDSDSAISLGAVDG</sequence>
<dbReference type="OrthoDB" id="3269050at2759"/>
<reference evidence="2" key="2">
    <citation type="submission" date="2015-01" db="EMBL/GenBank/DDBJ databases">
        <title>Evolutionary Origins and Diversification of the Mycorrhizal Mutualists.</title>
        <authorList>
            <consortium name="DOE Joint Genome Institute"/>
            <consortium name="Mycorrhizal Genomics Consortium"/>
            <person name="Kohler A."/>
            <person name="Kuo A."/>
            <person name="Nagy L.G."/>
            <person name="Floudas D."/>
            <person name="Copeland A."/>
            <person name="Barry K.W."/>
            <person name="Cichocki N."/>
            <person name="Veneault-Fourrey C."/>
            <person name="LaButti K."/>
            <person name="Lindquist E.A."/>
            <person name="Lipzen A."/>
            <person name="Lundell T."/>
            <person name="Morin E."/>
            <person name="Murat C."/>
            <person name="Riley R."/>
            <person name="Ohm R."/>
            <person name="Sun H."/>
            <person name="Tunlid A."/>
            <person name="Henrissat B."/>
            <person name="Grigoriev I.V."/>
            <person name="Hibbett D.S."/>
            <person name="Martin F."/>
        </authorList>
    </citation>
    <scope>NUCLEOTIDE SEQUENCE [LARGE SCALE GENOMIC DNA]</scope>
    <source>
        <strain evidence="2">Foug A</strain>
    </source>
</reference>
<evidence type="ECO:0000313" key="1">
    <source>
        <dbReference type="EMBL" id="KIM59897.1"/>
    </source>
</evidence>
<dbReference type="InterPro" id="IPR011009">
    <property type="entry name" value="Kinase-like_dom_sf"/>
</dbReference>
<organism evidence="1 2">
    <name type="scientific">Scleroderma citrinum Foug A</name>
    <dbReference type="NCBI Taxonomy" id="1036808"/>
    <lineage>
        <taxon>Eukaryota</taxon>
        <taxon>Fungi</taxon>
        <taxon>Dikarya</taxon>
        <taxon>Basidiomycota</taxon>
        <taxon>Agaricomycotina</taxon>
        <taxon>Agaricomycetes</taxon>
        <taxon>Agaricomycetidae</taxon>
        <taxon>Boletales</taxon>
        <taxon>Sclerodermatineae</taxon>
        <taxon>Sclerodermataceae</taxon>
        <taxon>Scleroderma</taxon>
    </lineage>
</organism>
<name>A0A0C3A5B0_9AGAM</name>
<dbReference type="InParanoid" id="A0A0C3A5B0"/>
<dbReference type="AlphaFoldDB" id="A0A0C3A5B0"/>
<dbReference type="SUPFAM" id="SSF56112">
    <property type="entry name" value="Protein kinase-like (PK-like)"/>
    <property type="match status" value="1"/>
</dbReference>
<protein>
    <recommendedName>
        <fullName evidence="3">Protein kinase domain-containing protein</fullName>
    </recommendedName>
</protein>
<keyword evidence="2" id="KW-1185">Reference proteome</keyword>
<dbReference type="EMBL" id="KN822068">
    <property type="protein sequence ID" value="KIM59897.1"/>
    <property type="molecule type" value="Genomic_DNA"/>
</dbReference>
<dbReference type="Gene3D" id="1.10.510.10">
    <property type="entry name" value="Transferase(Phosphotransferase) domain 1"/>
    <property type="match status" value="1"/>
</dbReference>
<evidence type="ECO:0008006" key="3">
    <source>
        <dbReference type="Google" id="ProtNLM"/>
    </source>
</evidence>
<proteinExistence type="predicted"/>
<dbReference type="HOGENOM" id="CLU_054599_1_0_1"/>
<evidence type="ECO:0000313" key="2">
    <source>
        <dbReference type="Proteomes" id="UP000053989"/>
    </source>
</evidence>
<reference evidence="1 2" key="1">
    <citation type="submission" date="2014-04" db="EMBL/GenBank/DDBJ databases">
        <authorList>
            <consortium name="DOE Joint Genome Institute"/>
            <person name="Kuo A."/>
            <person name="Kohler A."/>
            <person name="Nagy L.G."/>
            <person name="Floudas D."/>
            <person name="Copeland A."/>
            <person name="Barry K.W."/>
            <person name="Cichocki N."/>
            <person name="Veneault-Fourrey C."/>
            <person name="LaButti K."/>
            <person name="Lindquist E.A."/>
            <person name="Lipzen A."/>
            <person name="Lundell T."/>
            <person name="Morin E."/>
            <person name="Murat C."/>
            <person name="Sun H."/>
            <person name="Tunlid A."/>
            <person name="Henrissat B."/>
            <person name="Grigoriev I.V."/>
            <person name="Hibbett D.S."/>
            <person name="Martin F."/>
            <person name="Nordberg H.P."/>
            <person name="Cantor M.N."/>
            <person name="Hua S.X."/>
        </authorList>
    </citation>
    <scope>NUCLEOTIDE SEQUENCE [LARGE SCALE GENOMIC DNA]</scope>
    <source>
        <strain evidence="1 2">Foug A</strain>
    </source>
</reference>
<accession>A0A0C3A5B0</accession>
<gene>
    <name evidence="1" type="ORF">SCLCIDRAFT_1217346</name>
</gene>
<dbReference type="Proteomes" id="UP000053989">
    <property type="component" value="Unassembled WGS sequence"/>
</dbReference>